<gene>
    <name evidence="1" type="ORF">B0T24DRAFT_711816</name>
</gene>
<evidence type="ECO:0000313" key="2">
    <source>
        <dbReference type="Proteomes" id="UP001287356"/>
    </source>
</evidence>
<dbReference type="EMBL" id="JAULSN010000008">
    <property type="protein sequence ID" value="KAK3366276.1"/>
    <property type="molecule type" value="Genomic_DNA"/>
</dbReference>
<sequence>MPTQPNIPKTEAAHVHDLPPMVEIPLEDILKEALELAKVKNVKLDQLRTIADLGHAQIQQLVKNTPDLGMGGQVTDGESRIHHEVKSKSTPPRVLLGVETKYKVTTASFNFHILIHRFETNDGAEGYFEHLLRKDEHDLGKWDNKPMTGPNAENLALGHLALVKAYHIVMWCHNNFLFELKYDNKEGEEEVDKASKADLKRLLQFASKIEKYLKEGTIPDHVERPKPQVGIVTLTQHENDPKDDKYCVAFHPLRNAANFVLAKPLHPQLRGSVTLEAQSVGKGSFEVYVADKKTLVILDRYTVEITVLTGFVAAD</sequence>
<proteinExistence type="predicted"/>
<dbReference type="AlphaFoldDB" id="A0AAE0JXK5"/>
<keyword evidence="2" id="KW-1185">Reference proteome</keyword>
<organism evidence="1 2">
    <name type="scientific">Lasiosphaeria ovina</name>
    <dbReference type="NCBI Taxonomy" id="92902"/>
    <lineage>
        <taxon>Eukaryota</taxon>
        <taxon>Fungi</taxon>
        <taxon>Dikarya</taxon>
        <taxon>Ascomycota</taxon>
        <taxon>Pezizomycotina</taxon>
        <taxon>Sordariomycetes</taxon>
        <taxon>Sordariomycetidae</taxon>
        <taxon>Sordariales</taxon>
        <taxon>Lasiosphaeriaceae</taxon>
        <taxon>Lasiosphaeria</taxon>
    </lineage>
</organism>
<comment type="caution">
    <text evidence="1">The sequence shown here is derived from an EMBL/GenBank/DDBJ whole genome shotgun (WGS) entry which is preliminary data.</text>
</comment>
<reference evidence="1" key="2">
    <citation type="submission" date="2023-06" db="EMBL/GenBank/DDBJ databases">
        <authorList>
            <consortium name="Lawrence Berkeley National Laboratory"/>
            <person name="Haridas S."/>
            <person name="Hensen N."/>
            <person name="Bonometti L."/>
            <person name="Westerberg I."/>
            <person name="Brannstrom I.O."/>
            <person name="Guillou S."/>
            <person name="Cros-Aarteil S."/>
            <person name="Calhoun S."/>
            <person name="Kuo A."/>
            <person name="Mondo S."/>
            <person name="Pangilinan J."/>
            <person name="Riley R."/>
            <person name="Labutti K."/>
            <person name="Andreopoulos B."/>
            <person name="Lipzen A."/>
            <person name="Chen C."/>
            <person name="Yanf M."/>
            <person name="Daum C."/>
            <person name="Ng V."/>
            <person name="Clum A."/>
            <person name="Steindorff A."/>
            <person name="Ohm R."/>
            <person name="Martin F."/>
            <person name="Silar P."/>
            <person name="Natvig D."/>
            <person name="Lalanne C."/>
            <person name="Gautier V."/>
            <person name="Ament-Velasquez S.L."/>
            <person name="Kruys A."/>
            <person name="Hutchinson M.I."/>
            <person name="Powell A.J."/>
            <person name="Barry K."/>
            <person name="Miller A.N."/>
            <person name="Grigoriev I.V."/>
            <person name="Debuchy R."/>
            <person name="Gladieux P."/>
            <person name="Thoren M.H."/>
            <person name="Johannesson H."/>
        </authorList>
    </citation>
    <scope>NUCLEOTIDE SEQUENCE</scope>
    <source>
        <strain evidence="1">CBS 958.72</strain>
    </source>
</reference>
<name>A0AAE0JXK5_9PEZI</name>
<accession>A0AAE0JXK5</accession>
<reference evidence="1" key="1">
    <citation type="journal article" date="2023" name="Mol. Phylogenet. Evol.">
        <title>Genome-scale phylogeny and comparative genomics of the fungal order Sordariales.</title>
        <authorList>
            <person name="Hensen N."/>
            <person name="Bonometti L."/>
            <person name="Westerberg I."/>
            <person name="Brannstrom I.O."/>
            <person name="Guillou S."/>
            <person name="Cros-Aarteil S."/>
            <person name="Calhoun S."/>
            <person name="Haridas S."/>
            <person name="Kuo A."/>
            <person name="Mondo S."/>
            <person name="Pangilinan J."/>
            <person name="Riley R."/>
            <person name="LaButti K."/>
            <person name="Andreopoulos B."/>
            <person name="Lipzen A."/>
            <person name="Chen C."/>
            <person name="Yan M."/>
            <person name="Daum C."/>
            <person name="Ng V."/>
            <person name="Clum A."/>
            <person name="Steindorff A."/>
            <person name="Ohm R.A."/>
            <person name="Martin F."/>
            <person name="Silar P."/>
            <person name="Natvig D.O."/>
            <person name="Lalanne C."/>
            <person name="Gautier V."/>
            <person name="Ament-Velasquez S.L."/>
            <person name="Kruys A."/>
            <person name="Hutchinson M.I."/>
            <person name="Powell A.J."/>
            <person name="Barry K."/>
            <person name="Miller A.N."/>
            <person name="Grigoriev I.V."/>
            <person name="Debuchy R."/>
            <person name="Gladieux P."/>
            <person name="Hiltunen Thoren M."/>
            <person name="Johannesson H."/>
        </authorList>
    </citation>
    <scope>NUCLEOTIDE SEQUENCE</scope>
    <source>
        <strain evidence="1">CBS 958.72</strain>
    </source>
</reference>
<evidence type="ECO:0000313" key="1">
    <source>
        <dbReference type="EMBL" id="KAK3366276.1"/>
    </source>
</evidence>
<dbReference type="Proteomes" id="UP001287356">
    <property type="component" value="Unassembled WGS sequence"/>
</dbReference>
<protein>
    <submittedName>
        <fullName evidence="1">Uncharacterized protein</fullName>
    </submittedName>
</protein>